<name>A0A6L2N1P9_TANCI</name>
<accession>A0A6L2N1P9</accession>
<dbReference type="AlphaFoldDB" id="A0A6L2N1P9"/>
<sequence length="176" mass="19584">MLIKRVTIHESLLKSFYIFRLKLDLQCLLLWSNPKTLDEDFSLAHVAETCFANLDILEFYRSNPSTLGEYFFKAHITKARFEIIAKEEKEHIVEKKIDVIIPLQCEFASSKAEGSLNADEYIGVEEVVDGGEALGIGEDNDLGDAATNGGDDVVESDNISILNSHIGHGSPRSLQL</sequence>
<gene>
    <name evidence="1" type="ORF">Tci_050573</name>
</gene>
<comment type="caution">
    <text evidence="1">The sequence shown here is derived from an EMBL/GenBank/DDBJ whole genome shotgun (WGS) entry which is preliminary data.</text>
</comment>
<evidence type="ECO:0000313" key="1">
    <source>
        <dbReference type="EMBL" id="GEU78595.1"/>
    </source>
</evidence>
<protein>
    <submittedName>
        <fullName evidence="1">Uncharacterized protein</fullName>
    </submittedName>
</protein>
<organism evidence="1">
    <name type="scientific">Tanacetum cinerariifolium</name>
    <name type="common">Dalmatian daisy</name>
    <name type="synonym">Chrysanthemum cinerariifolium</name>
    <dbReference type="NCBI Taxonomy" id="118510"/>
    <lineage>
        <taxon>Eukaryota</taxon>
        <taxon>Viridiplantae</taxon>
        <taxon>Streptophyta</taxon>
        <taxon>Embryophyta</taxon>
        <taxon>Tracheophyta</taxon>
        <taxon>Spermatophyta</taxon>
        <taxon>Magnoliopsida</taxon>
        <taxon>eudicotyledons</taxon>
        <taxon>Gunneridae</taxon>
        <taxon>Pentapetalae</taxon>
        <taxon>asterids</taxon>
        <taxon>campanulids</taxon>
        <taxon>Asterales</taxon>
        <taxon>Asteraceae</taxon>
        <taxon>Asteroideae</taxon>
        <taxon>Anthemideae</taxon>
        <taxon>Anthemidinae</taxon>
        <taxon>Tanacetum</taxon>
    </lineage>
</organism>
<reference evidence="1" key="1">
    <citation type="journal article" date="2019" name="Sci. Rep.">
        <title>Draft genome of Tanacetum cinerariifolium, the natural source of mosquito coil.</title>
        <authorList>
            <person name="Yamashiro T."/>
            <person name="Shiraishi A."/>
            <person name="Satake H."/>
            <person name="Nakayama K."/>
        </authorList>
    </citation>
    <scope>NUCLEOTIDE SEQUENCE</scope>
</reference>
<proteinExistence type="predicted"/>
<dbReference type="EMBL" id="BKCJ010007706">
    <property type="protein sequence ID" value="GEU78595.1"/>
    <property type="molecule type" value="Genomic_DNA"/>
</dbReference>